<reference evidence="1 2" key="1">
    <citation type="journal article" date="2013" name="Environ. Microbiol.">
        <title>Chloride and organic osmolytes: a hybrid strategy to cope with elevated salinities by the moderately halophilic, chloride-dependent bacterium Halobacillus halophilus.</title>
        <authorList>
            <person name="Saum S.H."/>
            <person name="Pfeiffer F."/>
            <person name="Palm P."/>
            <person name="Rampp M."/>
            <person name="Schuster S.C."/>
            <person name="Muller V."/>
            <person name="Oesterhelt D."/>
        </authorList>
    </citation>
    <scope>NUCLEOTIDE SEQUENCE [LARGE SCALE GENOMIC DNA]</scope>
    <source>
        <strain evidence="2">ATCC 35676 / DSM 2266 / JCM 20832 / KCTC 3685 / LMG 17431 / NBRC 102448 / NCIMB 2269</strain>
    </source>
</reference>
<dbReference type="Proteomes" id="UP000007397">
    <property type="component" value="Chromosome"/>
</dbReference>
<dbReference type="STRING" id="866895.HBHAL_3554"/>
<proteinExistence type="predicted"/>
<organism evidence="1 2">
    <name type="scientific">Halobacillus halophilus (strain ATCC 35676 / DSM 2266 / JCM 20832 / KCTC 3685 / LMG 17431 / NBRC 102448 / NCIMB 2269)</name>
    <name type="common">Sporosarcina halophila</name>
    <dbReference type="NCBI Taxonomy" id="866895"/>
    <lineage>
        <taxon>Bacteria</taxon>
        <taxon>Bacillati</taxon>
        <taxon>Bacillota</taxon>
        <taxon>Bacilli</taxon>
        <taxon>Bacillales</taxon>
        <taxon>Bacillaceae</taxon>
        <taxon>Halobacillus</taxon>
    </lineage>
</organism>
<evidence type="ECO:0000313" key="2">
    <source>
        <dbReference type="Proteomes" id="UP000007397"/>
    </source>
</evidence>
<accession>I0JP30</accession>
<dbReference type="HOGENOM" id="CLU_3200530_0_0_9"/>
<name>I0JP30_HALH3</name>
<dbReference type="KEGG" id="hhd:HBHAL_3554"/>
<gene>
    <name evidence="1" type="ordered locus">HBHAL_3554</name>
</gene>
<dbReference type="PATRIC" id="fig|866895.3.peg.2575"/>
<dbReference type="EMBL" id="HE717023">
    <property type="protein sequence ID" value="CCG45900.1"/>
    <property type="molecule type" value="Genomic_DNA"/>
</dbReference>
<evidence type="ECO:0000313" key="1">
    <source>
        <dbReference type="EMBL" id="CCG45900.1"/>
    </source>
</evidence>
<sequence length="45" mass="5267">MAFHVEKQVGWNRGNPVPMSDEDIGTGFLFFLERLRLRFTRGGRK</sequence>
<dbReference type="AlphaFoldDB" id="I0JP30"/>
<keyword evidence="2" id="KW-1185">Reference proteome</keyword>
<protein>
    <submittedName>
        <fullName evidence="1">Uncharacterized protein</fullName>
    </submittedName>
</protein>